<feature type="domain" description="Aminoacyl-transfer RNA synthetases class-II family profile" evidence="10">
    <location>
        <begin position="144"/>
        <end position="438"/>
    </location>
</feature>
<comment type="similarity">
    <text evidence="2 9">Belongs to the class-II aminoacyl-tRNA synthetase family. Type 2 subfamily.</text>
</comment>
<feature type="binding site" evidence="9">
    <location>
        <position position="218"/>
    </location>
    <ligand>
        <name>L-aspartate</name>
        <dbReference type="ChEBI" id="CHEBI:29991"/>
    </ligand>
</feature>
<feature type="binding site" evidence="9">
    <location>
        <begin position="218"/>
        <end position="220"/>
    </location>
    <ligand>
        <name>ATP</name>
        <dbReference type="ChEBI" id="CHEBI:30616"/>
    </ligand>
</feature>
<evidence type="ECO:0000313" key="11">
    <source>
        <dbReference type="EMBL" id="GAA2019601.1"/>
    </source>
</evidence>
<dbReference type="Pfam" id="PF01336">
    <property type="entry name" value="tRNA_anti-codon"/>
    <property type="match status" value="1"/>
</dbReference>
<feature type="binding site" evidence="9">
    <location>
        <begin position="226"/>
        <end position="228"/>
    </location>
    <ligand>
        <name>ATP</name>
        <dbReference type="ChEBI" id="CHEBI:30616"/>
    </ligand>
</feature>
<keyword evidence="3 9" id="KW-0963">Cytoplasm</keyword>
<name>A0ABP5F7Y3_9MICO</name>
<dbReference type="NCBIfam" id="NF003483">
    <property type="entry name" value="PRK05159.1"/>
    <property type="match status" value="1"/>
</dbReference>
<dbReference type="SUPFAM" id="SSF55681">
    <property type="entry name" value="Class II aaRS and biotin synthetases"/>
    <property type="match status" value="1"/>
</dbReference>
<dbReference type="InterPro" id="IPR004523">
    <property type="entry name" value="Asp-tRNA_synthase_2"/>
</dbReference>
<feature type="binding site" evidence="9">
    <location>
        <position position="361"/>
    </location>
    <ligand>
        <name>ATP</name>
        <dbReference type="ChEBI" id="CHEBI:30616"/>
    </ligand>
</feature>
<dbReference type="InterPro" id="IPR006195">
    <property type="entry name" value="aa-tRNA-synth_II"/>
</dbReference>
<keyword evidence="8 9" id="KW-0030">Aminoacyl-tRNA synthetase</keyword>
<feature type="binding site" evidence="9">
    <location>
        <position position="364"/>
    </location>
    <ligand>
        <name>L-aspartate</name>
        <dbReference type="ChEBI" id="CHEBI:29991"/>
    </ligand>
</feature>
<keyword evidence="5 9" id="KW-0547">Nucleotide-binding</keyword>
<dbReference type="InterPro" id="IPR004365">
    <property type="entry name" value="NA-bd_OB_tRNA"/>
</dbReference>
<evidence type="ECO:0000256" key="2">
    <source>
        <dbReference type="ARBA" id="ARBA00005312"/>
    </source>
</evidence>
<keyword evidence="4 9" id="KW-0436">Ligase</keyword>
<gene>
    <name evidence="11" type="primary">aspS_1</name>
    <name evidence="9" type="synonym">aspS</name>
    <name evidence="11" type="ORF">GCM10009740_04740</name>
</gene>
<evidence type="ECO:0000313" key="12">
    <source>
        <dbReference type="Proteomes" id="UP001501285"/>
    </source>
</evidence>
<dbReference type="PANTHER" id="PTHR43450">
    <property type="entry name" value="ASPARTYL-TRNA SYNTHETASE"/>
    <property type="match status" value="1"/>
</dbReference>
<comment type="function">
    <text evidence="9">Aspartyl-tRNA synthetase with relaxed tRNA specificity since it is able to aspartylate not only its cognate tRNA(Asp) but also tRNA(Asn). Reaction proceeds in two steps: L-aspartate is first activated by ATP to form Asp-AMP and then transferred to the acceptor end of tRNA(Asp/Asn).</text>
</comment>
<evidence type="ECO:0000259" key="10">
    <source>
        <dbReference type="PROSITE" id="PS50862"/>
    </source>
</evidence>
<feature type="binding site" evidence="9">
    <location>
        <begin position="409"/>
        <end position="412"/>
    </location>
    <ligand>
        <name>ATP</name>
        <dbReference type="ChEBI" id="CHEBI:30616"/>
    </ligand>
</feature>
<proteinExistence type="inferred from homology"/>
<accession>A0ABP5F7Y3</accession>
<comment type="subcellular location">
    <subcellularLocation>
        <location evidence="1 9">Cytoplasm</location>
    </subcellularLocation>
</comment>
<dbReference type="InterPro" id="IPR045864">
    <property type="entry name" value="aa-tRNA-synth_II/BPL/LPL"/>
</dbReference>
<comment type="caution">
    <text evidence="11">The sequence shown here is derived from an EMBL/GenBank/DDBJ whole genome shotgun (WGS) entry which is preliminary data.</text>
</comment>
<feature type="region of interest" description="Aspartate" evidence="9">
    <location>
        <begin position="197"/>
        <end position="200"/>
    </location>
</feature>
<dbReference type="Gene3D" id="3.30.930.10">
    <property type="entry name" value="Bira Bifunctional Protein, Domain 2"/>
    <property type="match status" value="1"/>
</dbReference>
<dbReference type="PANTHER" id="PTHR43450:SF1">
    <property type="entry name" value="ASPARTATE--TRNA LIGASE, CYTOPLASMIC"/>
    <property type="match status" value="1"/>
</dbReference>
<dbReference type="EMBL" id="BAAANB010000001">
    <property type="protein sequence ID" value="GAA2019601.1"/>
    <property type="molecule type" value="Genomic_DNA"/>
</dbReference>
<keyword evidence="6 9" id="KW-0067">ATP-binding</keyword>
<evidence type="ECO:0000256" key="1">
    <source>
        <dbReference type="ARBA" id="ARBA00004496"/>
    </source>
</evidence>
<dbReference type="SUPFAM" id="SSF50249">
    <property type="entry name" value="Nucleic acid-binding proteins"/>
    <property type="match status" value="1"/>
</dbReference>
<dbReference type="InterPro" id="IPR004364">
    <property type="entry name" value="Aa-tRNA-synt_II"/>
</dbReference>
<dbReference type="InterPro" id="IPR002312">
    <property type="entry name" value="Asp/Asn-tRNA-synth_IIb"/>
</dbReference>
<dbReference type="EC" id="6.1.1.23" evidence="9"/>
<comment type="subunit">
    <text evidence="9">Homodimer.</text>
</comment>
<dbReference type="Proteomes" id="UP001501285">
    <property type="component" value="Unassembled WGS sequence"/>
</dbReference>
<evidence type="ECO:0000256" key="6">
    <source>
        <dbReference type="ARBA" id="ARBA00022840"/>
    </source>
</evidence>
<evidence type="ECO:0000256" key="5">
    <source>
        <dbReference type="ARBA" id="ARBA00022741"/>
    </source>
</evidence>
<dbReference type="Pfam" id="PF00152">
    <property type="entry name" value="tRNA-synt_2"/>
    <property type="match status" value="1"/>
</dbReference>
<dbReference type="HAMAP" id="MF_02075">
    <property type="entry name" value="Asp_tRNA_synth_type2"/>
    <property type="match status" value="1"/>
</dbReference>
<comment type="catalytic activity">
    <reaction evidence="9">
        <text>tRNA(Asx) + L-aspartate + ATP = L-aspartyl-tRNA(Asx) + AMP + diphosphate</text>
        <dbReference type="Rhea" id="RHEA:18349"/>
        <dbReference type="Rhea" id="RHEA-COMP:9710"/>
        <dbReference type="Rhea" id="RHEA-COMP:9711"/>
        <dbReference type="ChEBI" id="CHEBI:29991"/>
        <dbReference type="ChEBI" id="CHEBI:30616"/>
        <dbReference type="ChEBI" id="CHEBI:33019"/>
        <dbReference type="ChEBI" id="CHEBI:78442"/>
        <dbReference type="ChEBI" id="CHEBI:78516"/>
        <dbReference type="ChEBI" id="CHEBI:456215"/>
        <dbReference type="EC" id="6.1.1.23"/>
    </reaction>
</comment>
<dbReference type="InterPro" id="IPR012340">
    <property type="entry name" value="NA-bd_OB-fold"/>
</dbReference>
<dbReference type="RefSeq" id="WP_343986904.1">
    <property type="nucleotide sequence ID" value="NZ_BAAANB010000001.1"/>
</dbReference>
<dbReference type="PROSITE" id="PS50862">
    <property type="entry name" value="AA_TRNA_LIGASE_II"/>
    <property type="match status" value="1"/>
</dbReference>
<feature type="binding site" evidence="9">
    <location>
        <position position="175"/>
    </location>
    <ligand>
        <name>L-aspartate</name>
        <dbReference type="ChEBI" id="CHEBI:29991"/>
    </ligand>
</feature>
<dbReference type="PRINTS" id="PR01042">
    <property type="entry name" value="TRNASYNTHASP"/>
</dbReference>
<feature type="binding site" evidence="9">
    <location>
        <position position="368"/>
    </location>
    <ligand>
        <name>L-aspartate</name>
        <dbReference type="ChEBI" id="CHEBI:29991"/>
    </ligand>
</feature>
<dbReference type="Gene3D" id="2.40.50.140">
    <property type="entry name" value="Nucleic acid-binding proteins"/>
    <property type="match status" value="1"/>
</dbReference>
<feature type="site" description="Important for tRNA non-discrimination" evidence="9">
    <location>
        <position position="89"/>
    </location>
</feature>
<evidence type="ECO:0000256" key="9">
    <source>
        <dbReference type="HAMAP-Rule" id="MF_02075"/>
    </source>
</evidence>
<keyword evidence="7 9" id="KW-0648">Protein biosynthesis</keyword>
<reference evidence="12" key="1">
    <citation type="journal article" date="2019" name="Int. J. Syst. Evol. Microbiol.">
        <title>The Global Catalogue of Microorganisms (GCM) 10K type strain sequencing project: providing services to taxonomists for standard genome sequencing and annotation.</title>
        <authorList>
            <consortium name="The Broad Institute Genomics Platform"/>
            <consortium name="The Broad Institute Genome Sequencing Center for Infectious Disease"/>
            <person name="Wu L."/>
            <person name="Ma J."/>
        </authorList>
    </citation>
    <scope>NUCLEOTIDE SEQUENCE [LARGE SCALE GENOMIC DNA]</scope>
    <source>
        <strain evidence="12">JCM 14283</strain>
    </source>
</reference>
<evidence type="ECO:0000256" key="4">
    <source>
        <dbReference type="ARBA" id="ARBA00022598"/>
    </source>
</evidence>
<keyword evidence="12" id="KW-1185">Reference proteome</keyword>
<dbReference type="GO" id="GO:0016874">
    <property type="term" value="F:ligase activity"/>
    <property type="evidence" value="ECO:0007669"/>
    <property type="project" value="UniProtKB-KW"/>
</dbReference>
<evidence type="ECO:0000256" key="7">
    <source>
        <dbReference type="ARBA" id="ARBA00022917"/>
    </source>
</evidence>
<evidence type="ECO:0000256" key="8">
    <source>
        <dbReference type="ARBA" id="ARBA00023146"/>
    </source>
</evidence>
<evidence type="ECO:0000256" key="3">
    <source>
        <dbReference type="ARBA" id="ARBA00022490"/>
    </source>
</evidence>
<protein>
    <recommendedName>
        <fullName evidence="9">Aspartate--tRNA(Asp/Asn) ligase</fullName>
        <ecNumber evidence="9">6.1.1.23</ecNumber>
    </recommendedName>
    <alternativeName>
        <fullName evidence="9">Aspartyl-tRNA synthetase</fullName>
        <shortName evidence="9">AspRS</shortName>
    </alternativeName>
    <alternativeName>
        <fullName evidence="9">Non-discriminating aspartyl-tRNA synthetase</fullName>
        <shortName evidence="9">ND-AspRS</shortName>
    </alternativeName>
</protein>
<sequence>MHPTPTTTSATRVLARELASVPPGERATLAGWIHRRRVLASVTFLVLRDRSGLAQVVVKDGETIEQLAGLPEETVVEVTGTVSANDAAPGGAELVGPAITALTEPALAPPTELWRPSFAAGLPTHLDHAAVTLRHPRHRAAWQLASASMRGFRSALGALEFTEIATPKLVGTATESGANVFTVDYFGRTAYLAQSPQLYKQMLVGVFERVFEVGPVFRAEPHDTVRHLAQYTSLDAELGFVRDHRDVLAVLREAISGMVEAIRAYAADAAALLGVELPEVPAEFPVIHFRDALARVGAVPEEPDLSPAHERALSEWAKAAYGSDFLAVEGYPMAKRPFYTHPQPDDERWSNSFDLLFRGLELTTGGQRLHRPSDYAAAMERTGTDPSVLGGYLDAFAHGMPPHGGFAIGLERWVGRLTGAENIREVTLFPRDLHRLEP</sequence>
<organism evidence="11 12">
    <name type="scientific">Terrabacter terrae</name>
    <dbReference type="NCBI Taxonomy" id="318434"/>
    <lineage>
        <taxon>Bacteria</taxon>
        <taxon>Bacillati</taxon>
        <taxon>Actinomycetota</taxon>
        <taxon>Actinomycetes</taxon>
        <taxon>Micrococcales</taxon>
        <taxon>Intrasporangiaceae</taxon>
        <taxon>Terrabacter</taxon>
    </lineage>
</organism>